<gene>
    <name evidence="5" type="ORF">GCM10011452_29160</name>
</gene>
<keyword evidence="1" id="KW-0805">Transcription regulation</keyword>
<evidence type="ECO:0000256" key="3">
    <source>
        <dbReference type="ARBA" id="ARBA00023163"/>
    </source>
</evidence>
<dbReference type="SMART" id="SM00895">
    <property type="entry name" value="FCD"/>
    <property type="match status" value="1"/>
</dbReference>
<dbReference type="SMART" id="SM00345">
    <property type="entry name" value="HTH_GNTR"/>
    <property type="match status" value="1"/>
</dbReference>
<dbReference type="Pfam" id="PF07729">
    <property type="entry name" value="FCD"/>
    <property type="match status" value="1"/>
</dbReference>
<reference evidence="5" key="1">
    <citation type="journal article" date="2014" name="Int. J. Syst. Evol. Microbiol.">
        <title>Complete genome sequence of Corynebacterium casei LMG S-19264T (=DSM 44701T), isolated from a smear-ripened cheese.</title>
        <authorList>
            <consortium name="US DOE Joint Genome Institute (JGI-PGF)"/>
            <person name="Walter F."/>
            <person name="Albersmeier A."/>
            <person name="Kalinowski J."/>
            <person name="Ruckert C."/>
        </authorList>
    </citation>
    <scope>NUCLEOTIDE SEQUENCE</scope>
    <source>
        <strain evidence="5">KCTC 23714</strain>
    </source>
</reference>
<organism evidence="5 6">
    <name type="scientific">Gemmobacter lanyuensis</name>
    <dbReference type="NCBI Taxonomy" id="1054497"/>
    <lineage>
        <taxon>Bacteria</taxon>
        <taxon>Pseudomonadati</taxon>
        <taxon>Pseudomonadota</taxon>
        <taxon>Alphaproteobacteria</taxon>
        <taxon>Rhodobacterales</taxon>
        <taxon>Paracoccaceae</taxon>
        <taxon>Gemmobacter</taxon>
    </lineage>
</organism>
<evidence type="ECO:0000313" key="6">
    <source>
        <dbReference type="Proteomes" id="UP000628984"/>
    </source>
</evidence>
<feature type="domain" description="HTH gntR-type" evidence="4">
    <location>
        <begin position="13"/>
        <end position="80"/>
    </location>
</feature>
<sequence>MKTAETDTQEPGAKKKASLADILRRRILTMDMEPGAIIDEVAIGEEFGLSRSPVREQLRQMAGEGYVELEPNRPPRVTGMSYHALREFYLVGPMIYIATTRLAAEKATPADVARLRRVQADFRKAIAEKDVEERVVANNEFHLQIGVIARNDYLLPSLRRLLIDNGRIGRTFFRNSPEAMGQSDSACEHHDQIIDAIERHDPNAAESVIRAHFELSRKDMADYAVPEGMNLAPL</sequence>
<evidence type="ECO:0000256" key="2">
    <source>
        <dbReference type="ARBA" id="ARBA00023125"/>
    </source>
</evidence>
<comment type="caution">
    <text evidence="5">The sequence shown here is derived from an EMBL/GenBank/DDBJ whole genome shotgun (WGS) entry which is preliminary data.</text>
</comment>
<dbReference type="Pfam" id="PF00392">
    <property type="entry name" value="GntR"/>
    <property type="match status" value="1"/>
</dbReference>
<name>A0A918J0W5_9RHOB</name>
<dbReference type="PROSITE" id="PS50949">
    <property type="entry name" value="HTH_GNTR"/>
    <property type="match status" value="1"/>
</dbReference>
<dbReference type="EMBL" id="BMYQ01000010">
    <property type="protein sequence ID" value="GGW38915.1"/>
    <property type="molecule type" value="Genomic_DNA"/>
</dbReference>
<keyword evidence="3" id="KW-0804">Transcription</keyword>
<dbReference type="SUPFAM" id="SSF46785">
    <property type="entry name" value="Winged helix' DNA-binding domain"/>
    <property type="match status" value="1"/>
</dbReference>
<dbReference type="GO" id="GO:0003677">
    <property type="term" value="F:DNA binding"/>
    <property type="evidence" value="ECO:0007669"/>
    <property type="project" value="UniProtKB-KW"/>
</dbReference>
<dbReference type="GO" id="GO:0003700">
    <property type="term" value="F:DNA-binding transcription factor activity"/>
    <property type="evidence" value="ECO:0007669"/>
    <property type="project" value="InterPro"/>
</dbReference>
<dbReference type="InterPro" id="IPR000524">
    <property type="entry name" value="Tscrpt_reg_HTH_GntR"/>
</dbReference>
<dbReference type="Gene3D" id="1.10.10.10">
    <property type="entry name" value="Winged helix-like DNA-binding domain superfamily/Winged helix DNA-binding domain"/>
    <property type="match status" value="1"/>
</dbReference>
<keyword evidence="6" id="KW-1185">Reference proteome</keyword>
<dbReference type="Proteomes" id="UP000628984">
    <property type="component" value="Unassembled WGS sequence"/>
</dbReference>
<dbReference type="PANTHER" id="PTHR43537:SF53">
    <property type="entry name" value="HTH-TYPE TRANSCRIPTIONAL REPRESSOR NANR"/>
    <property type="match status" value="1"/>
</dbReference>
<dbReference type="InterPro" id="IPR036388">
    <property type="entry name" value="WH-like_DNA-bd_sf"/>
</dbReference>
<dbReference type="PANTHER" id="PTHR43537">
    <property type="entry name" value="TRANSCRIPTIONAL REGULATOR, GNTR FAMILY"/>
    <property type="match status" value="1"/>
</dbReference>
<proteinExistence type="predicted"/>
<dbReference type="InterPro" id="IPR008920">
    <property type="entry name" value="TF_FadR/GntR_C"/>
</dbReference>
<dbReference type="SUPFAM" id="SSF48008">
    <property type="entry name" value="GntR ligand-binding domain-like"/>
    <property type="match status" value="1"/>
</dbReference>
<accession>A0A918J0W5</accession>
<dbReference type="InterPro" id="IPR036390">
    <property type="entry name" value="WH_DNA-bd_sf"/>
</dbReference>
<evidence type="ECO:0000313" key="5">
    <source>
        <dbReference type="EMBL" id="GGW38915.1"/>
    </source>
</evidence>
<evidence type="ECO:0000256" key="1">
    <source>
        <dbReference type="ARBA" id="ARBA00023015"/>
    </source>
</evidence>
<dbReference type="InterPro" id="IPR011711">
    <property type="entry name" value="GntR_C"/>
</dbReference>
<dbReference type="AlphaFoldDB" id="A0A918J0W5"/>
<protein>
    <submittedName>
        <fullName evidence="5">Transcriptional regulator</fullName>
    </submittedName>
</protein>
<evidence type="ECO:0000259" key="4">
    <source>
        <dbReference type="PROSITE" id="PS50949"/>
    </source>
</evidence>
<reference evidence="5" key="2">
    <citation type="submission" date="2020-09" db="EMBL/GenBank/DDBJ databases">
        <authorList>
            <person name="Sun Q."/>
            <person name="Kim S."/>
        </authorList>
    </citation>
    <scope>NUCLEOTIDE SEQUENCE</scope>
    <source>
        <strain evidence="5">KCTC 23714</strain>
    </source>
</reference>
<keyword evidence="2" id="KW-0238">DNA-binding</keyword>
<dbReference type="Gene3D" id="1.20.120.530">
    <property type="entry name" value="GntR ligand-binding domain-like"/>
    <property type="match status" value="1"/>
</dbReference>
<dbReference type="RefSeq" id="WP_189634622.1">
    <property type="nucleotide sequence ID" value="NZ_BMYQ01000010.1"/>
</dbReference>